<accession>A0A062TUK0</accession>
<proteinExistence type="predicted"/>
<evidence type="ECO:0000313" key="2">
    <source>
        <dbReference type="EMBL" id="RAN32545.1"/>
    </source>
</evidence>
<dbReference type="AlphaFoldDB" id="A0A062TUK0"/>
<dbReference type="EMBL" id="AWFB01000032">
    <property type="protein sequence ID" value="RAN32545.1"/>
    <property type="molecule type" value="Genomic_DNA"/>
</dbReference>
<feature type="compositionally biased region" description="Basic and acidic residues" evidence="1">
    <location>
        <begin position="53"/>
        <end position="86"/>
    </location>
</feature>
<feature type="compositionally biased region" description="Polar residues" evidence="1">
    <location>
        <begin position="30"/>
        <end position="42"/>
    </location>
</feature>
<sequence length="86" mass="9180">MSENKFGSGDCYICGAPLDPLRSVCPVCGYSQTPNPDAQSGASPPEAAPTETSSKDAASELRKSLRTKLDARRSDARDSFKSKLQK</sequence>
<keyword evidence="3" id="KW-1185">Reference proteome</keyword>
<evidence type="ECO:0000313" key="3">
    <source>
        <dbReference type="Proteomes" id="UP000249123"/>
    </source>
</evidence>
<feature type="region of interest" description="Disordered" evidence="1">
    <location>
        <begin position="29"/>
        <end position="86"/>
    </location>
</feature>
<reference evidence="2 3" key="1">
    <citation type="submission" date="2013-04" db="EMBL/GenBank/DDBJ databases">
        <title>Hyphomonas sp. T24B3 Genome Sequencing.</title>
        <authorList>
            <person name="Lai Q."/>
            <person name="Shao Z."/>
        </authorList>
    </citation>
    <scope>NUCLEOTIDE SEQUENCE [LARGE SCALE GENOMIC DNA]</scope>
    <source>
        <strain evidence="2 3">T24B3</strain>
    </source>
</reference>
<name>A0A062TUK0_9PROT</name>
<organism evidence="2 3">
    <name type="scientific">Hyphomonas pacifica</name>
    <dbReference type="NCBI Taxonomy" id="1280941"/>
    <lineage>
        <taxon>Bacteria</taxon>
        <taxon>Pseudomonadati</taxon>
        <taxon>Pseudomonadota</taxon>
        <taxon>Alphaproteobacteria</taxon>
        <taxon>Hyphomonadales</taxon>
        <taxon>Hyphomonadaceae</taxon>
        <taxon>Hyphomonas</taxon>
    </lineage>
</organism>
<protein>
    <submittedName>
        <fullName evidence="2">Uncharacterized protein</fullName>
    </submittedName>
</protein>
<accession>A0A328JT35</accession>
<evidence type="ECO:0000256" key="1">
    <source>
        <dbReference type="SAM" id="MobiDB-lite"/>
    </source>
</evidence>
<dbReference type="RefSeq" id="WP_034828499.1">
    <property type="nucleotide sequence ID" value="NZ_AWFA01000048.1"/>
</dbReference>
<gene>
    <name evidence="2" type="ORF">HY3_14970</name>
</gene>
<dbReference type="Proteomes" id="UP000249123">
    <property type="component" value="Unassembled WGS sequence"/>
</dbReference>
<dbReference type="OrthoDB" id="9973982at2"/>
<comment type="caution">
    <text evidence="2">The sequence shown here is derived from an EMBL/GenBank/DDBJ whole genome shotgun (WGS) entry which is preliminary data.</text>
</comment>